<sequence>MAVGRANFCKMRWDKAARRRLSSEQGTILKDWGGRIPIALIYPNTYYVGIS</sequence>
<dbReference type="AlphaFoldDB" id="X0UN58"/>
<proteinExistence type="predicted"/>
<gene>
    <name evidence="1" type="ORF">S01H1_42492</name>
</gene>
<accession>X0UN58</accession>
<reference evidence="1" key="1">
    <citation type="journal article" date="2014" name="Front. Microbiol.">
        <title>High frequency of phylogenetically diverse reductive dehalogenase-homologous genes in deep subseafloor sedimentary metagenomes.</title>
        <authorList>
            <person name="Kawai M."/>
            <person name="Futagami T."/>
            <person name="Toyoda A."/>
            <person name="Takaki Y."/>
            <person name="Nishi S."/>
            <person name="Hori S."/>
            <person name="Arai W."/>
            <person name="Tsubouchi T."/>
            <person name="Morono Y."/>
            <person name="Uchiyama I."/>
            <person name="Ito T."/>
            <person name="Fujiyama A."/>
            <person name="Inagaki F."/>
            <person name="Takami H."/>
        </authorList>
    </citation>
    <scope>NUCLEOTIDE SEQUENCE</scope>
    <source>
        <strain evidence="1">Expedition CK06-06</strain>
    </source>
</reference>
<dbReference type="EMBL" id="BARS01027028">
    <property type="protein sequence ID" value="GAG07199.1"/>
    <property type="molecule type" value="Genomic_DNA"/>
</dbReference>
<feature type="non-terminal residue" evidence="1">
    <location>
        <position position="51"/>
    </location>
</feature>
<name>X0UN58_9ZZZZ</name>
<organism evidence="1">
    <name type="scientific">marine sediment metagenome</name>
    <dbReference type="NCBI Taxonomy" id="412755"/>
    <lineage>
        <taxon>unclassified sequences</taxon>
        <taxon>metagenomes</taxon>
        <taxon>ecological metagenomes</taxon>
    </lineage>
</organism>
<evidence type="ECO:0000313" key="1">
    <source>
        <dbReference type="EMBL" id="GAG07199.1"/>
    </source>
</evidence>
<comment type="caution">
    <text evidence="1">The sequence shown here is derived from an EMBL/GenBank/DDBJ whole genome shotgun (WGS) entry which is preliminary data.</text>
</comment>
<protein>
    <submittedName>
        <fullName evidence="1">Uncharacterized protein</fullName>
    </submittedName>
</protein>